<evidence type="ECO:0000313" key="2">
    <source>
        <dbReference type="EMBL" id="AOO11579.1"/>
    </source>
</evidence>
<dbReference type="Pfam" id="PF21722">
    <property type="entry name" value="Gly_rich_2"/>
    <property type="match status" value="1"/>
</dbReference>
<evidence type="ECO:0000313" key="4">
    <source>
        <dbReference type="EMBL" id="AOO12745.1"/>
    </source>
</evidence>
<evidence type="ECO:0000313" key="3">
    <source>
        <dbReference type="EMBL" id="AOO12280.1"/>
    </source>
</evidence>
<accession>A0A1D7SFB7</accession>
<dbReference type="Proteomes" id="UP000225178">
    <property type="component" value="Segment"/>
</dbReference>
<evidence type="ECO:0000259" key="1">
    <source>
        <dbReference type="Pfam" id="PF21722"/>
    </source>
</evidence>
<dbReference type="InterPro" id="IPR049304">
    <property type="entry name" value="Gly_rich_dom"/>
</dbReference>
<keyword evidence="5" id="KW-1185">Reference proteome</keyword>
<reference evidence="5 6" key="1">
    <citation type="journal article" date="2016" name="Environ. Microbiol.">
        <title>Genomic diversification of marine cyanophages into stable ecotypes.</title>
        <authorList>
            <person name="Marston M.F."/>
            <person name="Martiny J.B."/>
        </authorList>
    </citation>
    <scope>NUCLEOTIDE SEQUENCE [LARGE SCALE GENOMIC DNA]</scope>
    <source>
        <strain evidence="2">ES_42_0910</strain>
        <strain evidence="3">Np_42_0711</strain>
        <strain evidence="4">Sn_13_0910</strain>
    </source>
</reference>
<evidence type="ECO:0000313" key="6">
    <source>
        <dbReference type="Proteomes" id="UP000223571"/>
    </source>
</evidence>
<dbReference type="EMBL" id="KX349291">
    <property type="protein sequence ID" value="AOO11579.1"/>
    <property type="molecule type" value="Genomic_DNA"/>
</dbReference>
<name>A0A1D7SFB7_9CAUD</name>
<evidence type="ECO:0000313" key="5">
    <source>
        <dbReference type="Proteomes" id="UP000221709"/>
    </source>
</evidence>
<gene>
    <name evidence="2" type="ORF">ES420910_098</name>
    <name evidence="3" type="ORF">Np420711_098</name>
    <name evidence="4" type="ORF">Sn130910_098</name>
</gene>
<protein>
    <recommendedName>
        <fullName evidence="1">Glycine-rich domain-containing protein</fullName>
    </recommendedName>
</protein>
<dbReference type="EMBL" id="KX349296">
    <property type="protein sequence ID" value="AOO12745.1"/>
    <property type="molecule type" value="Genomic_DNA"/>
</dbReference>
<sequence length="254" mass="24663">MSVLRVNELRSQTGNIISIPSGHELVLDTTPINSNALPPTAGTANSGKFLKSSNGSSIGWESVGPVSIRTYTSSGTWSRPAGVTKILVRLVGGGGAGSGVGESGAAGGYSERLLDVTSISSVSVTIGAGSASSTTYSGRSGNGGTTSFGSYLSASGGAGANTSHQHCGGLPGIGSGGDINLYGGGGNGHSYYGCGDGGTSFFGGSGAVGHPQGGQYAHNNSESAGFGAGGGPGYHTSTQGAKGKGGVVVVYEFK</sequence>
<organism evidence="3 5">
    <name type="scientific">Cyanophage S-RIM44</name>
    <dbReference type="NCBI Taxonomy" id="1278485"/>
    <lineage>
        <taxon>Viruses</taxon>
        <taxon>Duplodnaviria</taxon>
        <taxon>Heunggongvirae</taxon>
        <taxon>Uroviricota</taxon>
        <taxon>Caudoviricetes</taxon>
        <taxon>Pantevenvirales</taxon>
        <taxon>Kyanoviridae</taxon>
        <taxon>Vellamovirus</taxon>
        <taxon>Vellamovirus rhodeisland44</taxon>
    </lineage>
</organism>
<dbReference type="Proteomes" id="UP000223571">
    <property type="component" value="Segment"/>
</dbReference>
<dbReference type="Proteomes" id="UP000221709">
    <property type="component" value="Segment"/>
</dbReference>
<dbReference type="EMBL" id="KX349294">
    <property type="protein sequence ID" value="AOO12280.1"/>
    <property type="molecule type" value="Genomic_DNA"/>
</dbReference>
<proteinExistence type="predicted"/>
<feature type="domain" description="Glycine-rich" evidence="1">
    <location>
        <begin position="74"/>
        <end position="250"/>
    </location>
</feature>